<dbReference type="SUPFAM" id="SSF53474">
    <property type="entry name" value="alpha/beta-Hydrolases"/>
    <property type="match status" value="1"/>
</dbReference>
<comment type="caution">
    <text evidence="2">The sequence shown here is derived from an EMBL/GenBank/DDBJ whole genome shotgun (WGS) entry which is preliminary data.</text>
</comment>
<gene>
    <name evidence="2" type="ORF">DJ019_18050</name>
</gene>
<protein>
    <submittedName>
        <fullName evidence="2">DUF3089 domain-containing protein</fullName>
    </submittedName>
</protein>
<dbReference type="RefSeq" id="WP_111277662.1">
    <property type="nucleotide sequence ID" value="NZ_QFYS01000010.1"/>
</dbReference>
<evidence type="ECO:0000256" key="1">
    <source>
        <dbReference type="SAM" id="SignalP"/>
    </source>
</evidence>
<accession>A0A328B6P1</accession>
<dbReference type="AlphaFoldDB" id="A0A328B6P1"/>
<dbReference type="InterPro" id="IPR029058">
    <property type="entry name" value="AB_hydrolase_fold"/>
</dbReference>
<keyword evidence="3" id="KW-1185">Reference proteome</keyword>
<evidence type="ECO:0000313" key="2">
    <source>
        <dbReference type="EMBL" id="RAK62763.1"/>
    </source>
</evidence>
<dbReference type="OrthoDB" id="9794645at2"/>
<dbReference type="Pfam" id="PF11288">
    <property type="entry name" value="DUF3089"/>
    <property type="match status" value="1"/>
</dbReference>
<proteinExistence type="predicted"/>
<name>A0A328B6P1_9CAUL</name>
<organism evidence="2 3">
    <name type="scientific">Phenylobacterium kunshanense</name>
    <dbReference type="NCBI Taxonomy" id="1445034"/>
    <lineage>
        <taxon>Bacteria</taxon>
        <taxon>Pseudomonadati</taxon>
        <taxon>Pseudomonadota</taxon>
        <taxon>Alphaproteobacteria</taxon>
        <taxon>Caulobacterales</taxon>
        <taxon>Caulobacteraceae</taxon>
        <taxon>Phenylobacterium</taxon>
    </lineage>
</organism>
<reference evidence="2 3" key="1">
    <citation type="submission" date="2018-05" db="EMBL/GenBank/DDBJ databases">
        <authorList>
            <person name="Lanie J.A."/>
            <person name="Ng W.-L."/>
            <person name="Kazmierczak K.M."/>
            <person name="Andrzejewski T.M."/>
            <person name="Davidsen T.M."/>
            <person name="Wayne K.J."/>
            <person name="Tettelin H."/>
            <person name="Glass J.I."/>
            <person name="Rusch D."/>
            <person name="Podicherti R."/>
            <person name="Tsui H.-C.T."/>
            <person name="Winkler M.E."/>
        </authorList>
    </citation>
    <scope>NUCLEOTIDE SEQUENCE [LARGE SCALE GENOMIC DNA]</scope>
    <source>
        <strain evidence="2 3">BUT-10</strain>
    </source>
</reference>
<feature type="chain" id="PRO_5016409059" evidence="1">
    <location>
        <begin position="22"/>
        <end position="391"/>
    </location>
</feature>
<feature type="signal peptide" evidence="1">
    <location>
        <begin position="1"/>
        <end position="21"/>
    </location>
</feature>
<sequence>MTARLLALALGAALTAGAAQAQTAHPKNDYSKPEAWLCWPGKAGDACAIDLTATVINADGSSRVEAFKADPKAPIDCFYVYPTVSNDPGVVSDMTANAEELNVVKQQLARFGSKCRIFAPIYRQFTLTALRSMTMGQPMPGAMDPAARQVGYGDVVDAWNHYLATENKGRGVVLIGHSQGSGVLQRVIPAEIEGKPIQKQLISALILGSNLPVEAGKDTGAFKTIPLCKSSSQTGCAISYVTFRDTDPPPANSRFGKVAAPGMQAACTNPAALGGGAAPLKAYLSNGMNIASSSAPTPEWVKGKPNPTTPFVAVPGLITAQCVSKDGFSYLEAKVNADPSDPRTDIIAGDVVGPGGVVAKDWGLHLIDANIAMGDLVEVVGQQAKAYLAKK</sequence>
<dbReference type="InterPro" id="IPR021440">
    <property type="entry name" value="DUF3089"/>
</dbReference>
<keyword evidence="1" id="KW-0732">Signal</keyword>
<dbReference type="EMBL" id="QFYS01000010">
    <property type="protein sequence ID" value="RAK62763.1"/>
    <property type="molecule type" value="Genomic_DNA"/>
</dbReference>
<dbReference type="Proteomes" id="UP000249524">
    <property type="component" value="Unassembled WGS sequence"/>
</dbReference>
<evidence type="ECO:0000313" key="3">
    <source>
        <dbReference type="Proteomes" id="UP000249524"/>
    </source>
</evidence>